<dbReference type="PANTHER" id="PTHR14484">
    <property type="entry name" value="COILED-COIL DOMAIN-CONTAINING PROTEIN 71"/>
    <property type="match status" value="1"/>
</dbReference>
<dbReference type="AlphaFoldDB" id="A0A7J5Z7N4"/>
<proteinExistence type="predicted"/>
<feature type="region of interest" description="Disordered" evidence="2">
    <location>
        <begin position="138"/>
        <end position="171"/>
    </location>
</feature>
<accession>A0A7J5Z7N4</accession>
<organism evidence="3 4">
    <name type="scientific">Dissostichus mawsoni</name>
    <name type="common">Antarctic cod</name>
    <dbReference type="NCBI Taxonomy" id="36200"/>
    <lineage>
        <taxon>Eukaryota</taxon>
        <taxon>Metazoa</taxon>
        <taxon>Chordata</taxon>
        <taxon>Craniata</taxon>
        <taxon>Vertebrata</taxon>
        <taxon>Euteleostomi</taxon>
        <taxon>Actinopterygii</taxon>
        <taxon>Neopterygii</taxon>
        <taxon>Teleostei</taxon>
        <taxon>Neoteleostei</taxon>
        <taxon>Acanthomorphata</taxon>
        <taxon>Eupercaria</taxon>
        <taxon>Perciformes</taxon>
        <taxon>Notothenioidei</taxon>
        <taxon>Nototheniidae</taxon>
        <taxon>Dissostichus</taxon>
    </lineage>
</organism>
<gene>
    <name evidence="3" type="ORF">F7725_017460</name>
</gene>
<keyword evidence="4" id="KW-1185">Reference proteome</keyword>
<feature type="compositionally biased region" description="Basic residues" evidence="2">
    <location>
        <begin position="157"/>
        <end position="167"/>
    </location>
</feature>
<name>A0A7J5Z7N4_DISMA</name>
<dbReference type="InterPro" id="IPR026695">
    <property type="entry name" value="Ccdc71/71L"/>
</dbReference>
<sequence length="426" mass="47419">SPPPSPLSPAASASLPWSIIHTAVVAAILPWRVGTAETGGCRNSAVKRNRHMADAARGPAVGRPLAFANEERRAVHSWTRISSAGHNVLLDALKILSPMSRDLSSSEELVTFLQELAEEGHKPTVLRSKDVYSYRSSTNQPLTQDMLKPSNRNMRPTAKRRGRKAVAKKSEVHPSWNISDIPKIQGVRPPDLRVDHRAIIGSRTPSRTVEISQELQLRPCLRLTNIEGLTRFHTARLQIHTSWTHHLRLPLLQQSLPALSGIPLQPSQNGGGAPTKAVALFSQKSLSCPIRLDGALIGDSAPVFYTNGRAFPETHTAMTSNGWRSNGLHRNGRGPKELNHPTRQRNVWKNKNSLRWKVIKVDESRSVADARRKAQKLLQVNLSPRSKQCCQYSIDCQDELVYEQSEKFLQMSRRGGWLVGWSPQSK</sequence>
<evidence type="ECO:0000256" key="2">
    <source>
        <dbReference type="SAM" id="MobiDB-lite"/>
    </source>
</evidence>
<feature type="non-terminal residue" evidence="3">
    <location>
        <position position="426"/>
    </location>
</feature>
<dbReference type="EMBL" id="JAAKFY010000006">
    <property type="protein sequence ID" value="KAF3856737.1"/>
    <property type="molecule type" value="Genomic_DNA"/>
</dbReference>
<comment type="caution">
    <text evidence="3">The sequence shown here is derived from an EMBL/GenBank/DDBJ whole genome shotgun (WGS) entry which is preliminary data.</text>
</comment>
<feature type="region of interest" description="Disordered" evidence="2">
    <location>
        <begin position="317"/>
        <end position="341"/>
    </location>
</feature>
<evidence type="ECO:0000313" key="4">
    <source>
        <dbReference type="Proteomes" id="UP000518266"/>
    </source>
</evidence>
<dbReference type="Proteomes" id="UP000518266">
    <property type="component" value="Unassembled WGS sequence"/>
</dbReference>
<evidence type="ECO:0000313" key="3">
    <source>
        <dbReference type="EMBL" id="KAF3856737.1"/>
    </source>
</evidence>
<dbReference type="Pfam" id="PF15374">
    <property type="entry name" value="CCDC71L"/>
    <property type="match status" value="2"/>
</dbReference>
<evidence type="ECO:0000256" key="1">
    <source>
        <dbReference type="ARBA" id="ARBA00022553"/>
    </source>
</evidence>
<protein>
    <submittedName>
        <fullName evidence="3">Uncharacterized protein</fullName>
    </submittedName>
</protein>
<dbReference type="OrthoDB" id="8522252at2759"/>
<reference evidence="3 4" key="1">
    <citation type="submission" date="2020-03" db="EMBL/GenBank/DDBJ databases">
        <title>Dissostichus mawsoni Genome sequencing and assembly.</title>
        <authorList>
            <person name="Park H."/>
        </authorList>
    </citation>
    <scope>NUCLEOTIDE SEQUENCE [LARGE SCALE GENOMIC DNA]</scope>
    <source>
        <strain evidence="3">DM0001</strain>
        <tissue evidence="3">Muscle</tissue>
    </source>
</reference>
<dbReference type="PANTHER" id="PTHR14484:SF0">
    <property type="entry name" value="COILED-COIL DOMAIN-CONTAINING PROTEIN 71"/>
    <property type="match status" value="1"/>
</dbReference>
<keyword evidence="1" id="KW-0597">Phosphoprotein</keyword>